<proteinExistence type="predicted"/>
<dbReference type="Proteomes" id="UP000245771">
    <property type="component" value="Unassembled WGS sequence"/>
</dbReference>
<keyword evidence="1" id="KW-0732">Signal</keyword>
<protein>
    <recommendedName>
        <fullName evidence="4">Ricin B lectin domain-containing protein</fullName>
    </recommendedName>
</protein>
<feature type="signal peptide" evidence="1">
    <location>
        <begin position="1"/>
        <end position="23"/>
    </location>
</feature>
<gene>
    <name evidence="2" type="ORF">FA14DRAFT_182664</name>
</gene>
<evidence type="ECO:0000256" key="1">
    <source>
        <dbReference type="SAM" id="SignalP"/>
    </source>
</evidence>
<dbReference type="RefSeq" id="XP_025351745.1">
    <property type="nucleotide sequence ID" value="XM_025501235.1"/>
</dbReference>
<accession>A0A316V5E3</accession>
<evidence type="ECO:0000313" key="3">
    <source>
        <dbReference type="Proteomes" id="UP000245771"/>
    </source>
</evidence>
<name>A0A316V5E3_9BASI</name>
<dbReference type="InParanoid" id="A0A316V5E3"/>
<reference evidence="2 3" key="1">
    <citation type="journal article" date="2018" name="Mol. Biol. Evol.">
        <title>Broad Genomic Sampling Reveals a Smut Pathogenic Ancestry of the Fungal Clade Ustilaginomycotina.</title>
        <authorList>
            <person name="Kijpornyongpan T."/>
            <person name="Mondo S.J."/>
            <person name="Barry K."/>
            <person name="Sandor L."/>
            <person name="Lee J."/>
            <person name="Lipzen A."/>
            <person name="Pangilinan J."/>
            <person name="LaButti K."/>
            <person name="Hainaut M."/>
            <person name="Henrissat B."/>
            <person name="Grigoriev I.V."/>
            <person name="Spatafora J.W."/>
            <person name="Aime M.C."/>
        </authorList>
    </citation>
    <scope>NUCLEOTIDE SEQUENCE [LARGE SCALE GENOMIC DNA]</scope>
    <source>
        <strain evidence="2 3">MCA 3882</strain>
    </source>
</reference>
<sequence length="184" mass="20170">MHFFRTLSYSLIAILSLSPWVNAMDWNASLVIPRSIPKNTFVIQTLIDRNTVDYSSDYDDGGDSSGQCKNHLHHDGSNNHFLLAGPCLATVDANTEHFIIARCRPQGSPGIGTDDNIHIHLYLDKSSGKAIADVSITTIRPSEIPKAWYGFSNESKGSPLHNKGETFNDPGSTILINCVNDSRG</sequence>
<dbReference type="GeneID" id="37023016"/>
<evidence type="ECO:0000313" key="2">
    <source>
        <dbReference type="EMBL" id="PWN31443.1"/>
    </source>
</evidence>
<dbReference type="EMBL" id="KZ819608">
    <property type="protein sequence ID" value="PWN31443.1"/>
    <property type="molecule type" value="Genomic_DNA"/>
</dbReference>
<dbReference type="AlphaFoldDB" id="A0A316V5E3"/>
<keyword evidence="3" id="KW-1185">Reference proteome</keyword>
<evidence type="ECO:0008006" key="4">
    <source>
        <dbReference type="Google" id="ProtNLM"/>
    </source>
</evidence>
<feature type="chain" id="PRO_5016391935" description="Ricin B lectin domain-containing protein" evidence="1">
    <location>
        <begin position="24"/>
        <end position="184"/>
    </location>
</feature>
<organism evidence="2 3">
    <name type="scientific">Meira miltonrushii</name>
    <dbReference type="NCBI Taxonomy" id="1280837"/>
    <lineage>
        <taxon>Eukaryota</taxon>
        <taxon>Fungi</taxon>
        <taxon>Dikarya</taxon>
        <taxon>Basidiomycota</taxon>
        <taxon>Ustilaginomycotina</taxon>
        <taxon>Exobasidiomycetes</taxon>
        <taxon>Exobasidiales</taxon>
        <taxon>Brachybasidiaceae</taxon>
        <taxon>Meira</taxon>
    </lineage>
</organism>